<proteinExistence type="predicted"/>
<keyword evidence="3" id="KW-0862">Zinc</keyword>
<dbReference type="PANTHER" id="PTHR24103">
    <property type="entry name" value="E3 UBIQUITIN-PROTEIN LIGASE TRIM"/>
    <property type="match status" value="1"/>
</dbReference>
<feature type="region of interest" description="Disordered" evidence="6">
    <location>
        <begin position="59"/>
        <end position="117"/>
    </location>
</feature>
<dbReference type="AlphaFoldDB" id="A0ABD1J2U9"/>
<dbReference type="EMBL" id="JBHFQA010000020">
    <property type="protein sequence ID" value="KAL2080815.1"/>
    <property type="molecule type" value="Genomic_DNA"/>
</dbReference>
<dbReference type="SUPFAM" id="SSF57850">
    <property type="entry name" value="RING/U-box"/>
    <property type="match status" value="1"/>
</dbReference>
<feature type="domain" description="B box-type" evidence="8">
    <location>
        <begin position="123"/>
        <end position="155"/>
    </location>
</feature>
<name>A0ABD1J2U9_9TELE</name>
<evidence type="ECO:0000256" key="4">
    <source>
        <dbReference type="PROSITE-ProRule" id="PRU00024"/>
    </source>
</evidence>
<evidence type="ECO:0000259" key="8">
    <source>
        <dbReference type="PROSITE" id="PS50119"/>
    </source>
</evidence>
<keyword evidence="2 4" id="KW-0863">Zinc-finger</keyword>
<reference evidence="9 10" key="1">
    <citation type="submission" date="2024-09" db="EMBL/GenBank/DDBJ databases">
        <title>A chromosome-level genome assembly of Gray's grenadier anchovy, Coilia grayii.</title>
        <authorList>
            <person name="Fu Z."/>
        </authorList>
    </citation>
    <scope>NUCLEOTIDE SEQUENCE [LARGE SCALE GENOMIC DNA]</scope>
    <source>
        <strain evidence="9">G4</strain>
        <tissue evidence="9">Muscle</tissue>
    </source>
</reference>
<dbReference type="SUPFAM" id="SSF57845">
    <property type="entry name" value="B-box zinc-binding domain"/>
    <property type="match status" value="1"/>
</dbReference>
<dbReference type="InterPro" id="IPR000315">
    <property type="entry name" value="Znf_B-box"/>
</dbReference>
<dbReference type="InterPro" id="IPR001841">
    <property type="entry name" value="Znf_RING"/>
</dbReference>
<keyword evidence="1" id="KW-0479">Metal-binding</keyword>
<comment type="caution">
    <text evidence="9">The sequence shown here is derived from an EMBL/GenBank/DDBJ whole genome shotgun (WGS) entry which is preliminary data.</text>
</comment>
<gene>
    <name evidence="9" type="ORF">ACEWY4_022668</name>
</gene>
<dbReference type="SMART" id="SM00184">
    <property type="entry name" value="RING"/>
    <property type="match status" value="1"/>
</dbReference>
<dbReference type="Proteomes" id="UP001591681">
    <property type="component" value="Unassembled WGS sequence"/>
</dbReference>
<sequence length="221" mass="25015">MASEEEVDWESEGDDFSCFLCCDPFKEPLLLPCDHHGLCEDCLPRFSDALTSRGCPFCNEEPGKEPSAPDPESDLRRLCERPGKERLGGKSVPADPVRGPPSEGPGAGPGAPGGPRAALWPARQRLKLFCLDDKQPVCVVCQLSRPHRQHRLHPIRQAEFDLETQAQETEKQIREEFEKLHQFLRDEEAARIAALREEEEQKSQMMKEKIEELRTELPFSV</sequence>
<dbReference type="GO" id="GO:0008270">
    <property type="term" value="F:zinc ion binding"/>
    <property type="evidence" value="ECO:0007669"/>
    <property type="project" value="UniProtKB-KW"/>
</dbReference>
<evidence type="ECO:0000313" key="9">
    <source>
        <dbReference type="EMBL" id="KAL2080815.1"/>
    </source>
</evidence>
<evidence type="ECO:0000259" key="7">
    <source>
        <dbReference type="PROSITE" id="PS50089"/>
    </source>
</evidence>
<dbReference type="Pfam" id="PF13920">
    <property type="entry name" value="zf-C3HC4_3"/>
    <property type="match status" value="1"/>
</dbReference>
<keyword evidence="5" id="KW-0175">Coiled coil</keyword>
<feature type="domain" description="RING-type" evidence="7">
    <location>
        <begin position="18"/>
        <end position="59"/>
    </location>
</feature>
<evidence type="ECO:0000313" key="10">
    <source>
        <dbReference type="Proteomes" id="UP001591681"/>
    </source>
</evidence>
<dbReference type="InterPro" id="IPR050143">
    <property type="entry name" value="TRIM/RBCC"/>
</dbReference>
<evidence type="ECO:0000256" key="3">
    <source>
        <dbReference type="ARBA" id="ARBA00022833"/>
    </source>
</evidence>
<organism evidence="9 10">
    <name type="scientific">Coilia grayii</name>
    <name type="common">Gray's grenadier anchovy</name>
    <dbReference type="NCBI Taxonomy" id="363190"/>
    <lineage>
        <taxon>Eukaryota</taxon>
        <taxon>Metazoa</taxon>
        <taxon>Chordata</taxon>
        <taxon>Craniata</taxon>
        <taxon>Vertebrata</taxon>
        <taxon>Euteleostomi</taxon>
        <taxon>Actinopterygii</taxon>
        <taxon>Neopterygii</taxon>
        <taxon>Teleostei</taxon>
        <taxon>Clupei</taxon>
        <taxon>Clupeiformes</taxon>
        <taxon>Clupeoidei</taxon>
        <taxon>Engraulidae</taxon>
        <taxon>Coilinae</taxon>
        <taxon>Coilia</taxon>
    </lineage>
</organism>
<dbReference type="PROSITE" id="PS50119">
    <property type="entry name" value="ZF_BBOX"/>
    <property type="match status" value="1"/>
</dbReference>
<evidence type="ECO:0000256" key="1">
    <source>
        <dbReference type="ARBA" id="ARBA00022723"/>
    </source>
</evidence>
<dbReference type="Gene3D" id="3.30.40.10">
    <property type="entry name" value="Zinc/RING finger domain, C3HC4 (zinc finger)"/>
    <property type="match status" value="1"/>
</dbReference>
<evidence type="ECO:0000256" key="6">
    <source>
        <dbReference type="SAM" id="MobiDB-lite"/>
    </source>
</evidence>
<accession>A0ABD1J2U9</accession>
<evidence type="ECO:0000256" key="2">
    <source>
        <dbReference type="ARBA" id="ARBA00022771"/>
    </source>
</evidence>
<keyword evidence="10" id="KW-1185">Reference proteome</keyword>
<protein>
    <submittedName>
        <fullName evidence="9">Uncharacterized protein</fullName>
    </submittedName>
</protein>
<evidence type="ECO:0000256" key="5">
    <source>
        <dbReference type="SAM" id="Coils"/>
    </source>
</evidence>
<feature type="coiled-coil region" evidence="5">
    <location>
        <begin position="166"/>
        <end position="216"/>
    </location>
</feature>
<dbReference type="PROSITE" id="PS50089">
    <property type="entry name" value="ZF_RING_2"/>
    <property type="match status" value="1"/>
</dbReference>
<dbReference type="InterPro" id="IPR013083">
    <property type="entry name" value="Znf_RING/FYVE/PHD"/>
</dbReference>
<feature type="compositionally biased region" description="Basic and acidic residues" evidence="6">
    <location>
        <begin position="73"/>
        <end position="88"/>
    </location>
</feature>
<dbReference type="Pfam" id="PF00643">
    <property type="entry name" value="zf-B_box"/>
    <property type="match status" value="1"/>
</dbReference>
<dbReference type="Gene3D" id="3.30.160.60">
    <property type="entry name" value="Classic Zinc Finger"/>
    <property type="match status" value="1"/>
</dbReference>